<dbReference type="GO" id="GO:0016020">
    <property type="term" value="C:membrane"/>
    <property type="evidence" value="ECO:0007669"/>
    <property type="project" value="UniProtKB-SubCell"/>
</dbReference>
<evidence type="ECO:0000313" key="7">
    <source>
        <dbReference type="EMBL" id="KPV53943.1"/>
    </source>
</evidence>
<feature type="transmembrane region" description="Helical" evidence="5">
    <location>
        <begin position="163"/>
        <end position="195"/>
    </location>
</feature>
<evidence type="ECO:0000256" key="2">
    <source>
        <dbReference type="ARBA" id="ARBA00022692"/>
    </source>
</evidence>
<keyword evidence="3 5" id="KW-1133">Transmembrane helix</keyword>
<evidence type="ECO:0000256" key="3">
    <source>
        <dbReference type="ARBA" id="ARBA00022989"/>
    </source>
</evidence>
<feature type="transmembrane region" description="Helical" evidence="5">
    <location>
        <begin position="39"/>
        <end position="60"/>
    </location>
</feature>
<name>A0A0P9DE24_9CHLR</name>
<dbReference type="EMBL" id="LJCR01000145">
    <property type="protein sequence ID" value="KPV53943.1"/>
    <property type="molecule type" value="Genomic_DNA"/>
</dbReference>
<dbReference type="AlphaFoldDB" id="A0A0P9DE24"/>
<reference evidence="7 8" key="1">
    <citation type="submission" date="2015-09" db="EMBL/GenBank/DDBJ databases">
        <title>Draft genome sequence of Kouleothrix aurantiaca JCM 19913.</title>
        <authorList>
            <person name="Hemp J."/>
        </authorList>
    </citation>
    <scope>NUCLEOTIDE SEQUENCE [LARGE SCALE GENOMIC DNA]</scope>
    <source>
        <strain evidence="7 8">COM-B</strain>
    </source>
</reference>
<gene>
    <name evidence="7" type="ORF">SE17_06695</name>
</gene>
<evidence type="ECO:0000313" key="8">
    <source>
        <dbReference type="Proteomes" id="UP000050509"/>
    </source>
</evidence>
<feature type="transmembrane region" description="Helical" evidence="5">
    <location>
        <begin position="66"/>
        <end position="85"/>
    </location>
</feature>
<dbReference type="Pfam" id="PF04893">
    <property type="entry name" value="Yip1"/>
    <property type="match status" value="1"/>
</dbReference>
<comment type="caution">
    <text evidence="7">The sequence shown here is derived from an EMBL/GenBank/DDBJ whole genome shotgun (WGS) entry which is preliminary data.</text>
</comment>
<comment type="subcellular location">
    <subcellularLocation>
        <location evidence="1">Membrane</location>
        <topology evidence="1">Multi-pass membrane protein</topology>
    </subcellularLocation>
</comment>
<keyword evidence="2 5" id="KW-0812">Transmembrane</keyword>
<proteinExistence type="predicted"/>
<evidence type="ECO:0000256" key="4">
    <source>
        <dbReference type="ARBA" id="ARBA00023136"/>
    </source>
</evidence>
<evidence type="ECO:0000259" key="6">
    <source>
        <dbReference type="Pfam" id="PF04893"/>
    </source>
</evidence>
<evidence type="ECO:0000256" key="1">
    <source>
        <dbReference type="ARBA" id="ARBA00004141"/>
    </source>
</evidence>
<accession>A0A0P9DE24</accession>
<organism evidence="7 8">
    <name type="scientific">Kouleothrix aurantiaca</name>
    <dbReference type="NCBI Taxonomy" id="186479"/>
    <lineage>
        <taxon>Bacteria</taxon>
        <taxon>Bacillati</taxon>
        <taxon>Chloroflexota</taxon>
        <taxon>Chloroflexia</taxon>
        <taxon>Chloroflexales</taxon>
        <taxon>Roseiflexineae</taxon>
        <taxon>Roseiflexaceae</taxon>
        <taxon>Kouleothrix</taxon>
    </lineage>
</organism>
<dbReference type="InterPro" id="IPR006977">
    <property type="entry name" value="Yip1_dom"/>
</dbReference>
<keyword evidence="8" id="KW-1185">Reference proteome</keyword>
<protein>
    <recommendedName>
        <fullName evidence="6">Yip1 domain-containing protein</fullName>
    </recommendedName>
</protein>
<sequence>MIVQGVSIGDMLNQSMTVLTKPSVQSFEQFERRGGQREALIYVGVAAALAGIVGGVFGLLTGGIGGLIGGLVLGIVGPLLSFFVFSFRVYTIGKSQGGTGTQDEVFYTTSLYTAPILAVTGIVNAIPLLGCLLLPATIVLGIYQLYLGYLATRSSMNLQQNPAIITVVGAIVAMWIAGAILTFILAAVGLGAAAASGALNN</sequence>
<feature type="transmembrane region" description="Helical" evidence="5">
    <location>
        <begin position="132"/>
        <end position="151"/>
    </location>
</feature>
<evidence type="ECO:0000256" key="5">
    <source>
        <dbReference type="SAM" id="Phobius"/>
    </source>
</evidence>
<feature type="domain" description="Yip1" evidence="6">
    <location>
        <begin position="17"/>
        <end position="177"/>
    </location>
</feature>
<dbReference type="Proteomes" id="UP000050509">
    <property type="component" value="Unassembled WGS sequence"/>
</dbReference>
<keyword evidence="4 5" id="KW-0472">Membrane</keyword>